<accession>A0A2Z2MF83</accession>
<comment type="subcellular location">
    <subcellularLocation>
        <location evidence="1">Membrane</location>
        <topology evidence="1">Multi-pass membrane protein</topology>
    </subcellularLocation>
</comment>
<keyword evidence="4 5" id="KW-0472">Membrane</keyword>
<proteinExistence type="predicted"/>
<gene>
    <name evidence="6" type="ORF">A3L01_04030</name>
</gene>
<dbReference type="InterPro" id="IPR019109">
    <property type="entry name" value="MamF_MmsF"/>
</dbReference>
<keyword evidence="7" id="KW-1185">Reference proteome</keyword>
<dbReference type="GeneID" id="33325911"/>
<evidence type="ECO:0000256" key="3">
    <source>
        <dbReference type="ARBA" id="ARBA00022989"/>
    </source>
</evidence>
<dbReference type="KEGG" id="tbs:A3L01_04030"/>
<name>A0A2Z2MF83_9EURY</name>
<dbReference type="RefSeq" id="WP_088864597.1">
    <property type="nucleotide sequence ID" value="NZ_CP015101.1"/>
</dbReference>
<dbReference type="Proteomes" id="UP000250272">
    <property type="component" value="Chromosome"/>
</dbReference>
<feature type="transmembrane region" description="Helical" evidence="5">
    <location>
        <begin position="76"/>
        <end position="94"/>
    </location>
</feature>
<dbReference type="AlphaFoldDB" id="A0A2Z2MF83"/>
<sequence>MEEIPPEEPKKTSLGMDENIEGLLAYVLGWLTGIIFLLLEKESDFVRFHAMQSTITFLGLTILSFVLGFIPVIGAILGGLLSIVGLIFWILGMVKAYQGERYKFPFFGDLAEKWVGKVNA</sequence>
<dbReference type="EMBL" id="CP015101">
    <property type="protein sequence ID" value="ASJ04576.1"/>
    <property type="molecule type" value="Genomic_DNA"/>
</dbReference>
<dbReference type="Pfam" id="PF09685">
    <property type="entry name" value="MamF_MmsF"/>
    <property type="match status" value="1"/>
</dbReference>
<evidence type="ECO:0000313" key="6">
    <source>
        <dbReference type="EMBL" id="ASJ04576.1"/>
    </source>
</evidence>
<dbReference type="PANTHER" id="PTHR36460:SF1">
    <property type="entry name" value="UPF0132 DOMAIN PROTEIN (AFU_ORTHOLOGUE AFUA_3G10255)"/>
    <property type="match status" value="1"/>
</dbReference>
<feature type="transmembrane region" description="Helical" evidence="5">
    <location>
        <begin position="20"/>
        <end position="39"/>
    </location>
</feature>
<keyword evidence="3 5" id="KW-1133">Transmembrane helix</keyword>
<evidence type="ECO:0000256" key="1">
    <source>
        <dbReference type="ARBA" id="ARBA00004141"/>
    </source>
</evidence>
<evidence type="ECO:0000256" key="2">
    <source>
        <dbReference type="ARBA" id="ARBA00022692"/>
    </source>
</evidence>
<dbReference type="OrthoDB" id="329551at2157"/>
<evidence type="ECO:0000256" key="5">
    <source>
        <dbReference type="SAM" id="Phobius"/>
    </source>
</evidence>
<keyword evidence="2 5" id="KW-0812">Transmembrane</keyword>
<dbReference type="GO" id="GO:0016020">
    <property type="term" value="C:membrane"/>
    <property type="evidence" value="ECO:0007669"/>
    <property type="project" value="UniProtKB-SubCell"/>
</dbReference>
<evidence type="ECO:0000256" key="4">
    <source>
        <dbReference type="ARBA" id="ARBA00023136"/>
    </source>
</evidence>
<evidence type="ECO:0008006" key="8">
    <source>
        <dbReference type="Google" id="ProtNLM"/>
    </source>
</evidence>
<organism evidence="6 7">
    <name type="scientific">Thermococcus barossii</name>
    <dbReference type="NCBI Taxonomy" id="54077"/>
    <lineage>
        <taxon>Archaea</taxon>
        <taxon>Methanobacteriati</taxon>
        <taxon>Methanobacteriota</taxon>
        <taxon>Thermococci</taxon>
        <taxon>Thermococcales</taxon>
        <taxon>Thermococcaceae</taxon>
        <taxon>Thermococcus</taxon>
    </lineage>
</organism>
<dbReference type="PANTHER" id="PTHR36460">
    <property type="entry name" value="UPF0132 DOMAIN PROTEIN (AFU_ORTHOLOGUE AFUA_3G10255)"/>
    <property type="match status" value="1"/>
</dbReference>
<reference evidence="6 7" key="1">
    <citation type="submission" date="2016-04" db="EMBL/GenBank/DDBJ databases">
        <title>Complete genome sequence of Thermococcus barossii type strain SHCK-94.</title>
        <authorList>
            <person name="Oger P.M."/>
        </authorList>
    </citation>
    <scope>NUCLEOTIDE SEQUENCE [LARGE SCALE GENOMIC DNA]</scope>
    <source>
        <strain evidence="6 7">SHCK-94</strain>
    </source>
</reference>
<protein>
    <recommendedName>
        <fullName evidence="8">DUF4870 domain-containing protein</fullName>
    </recommendedName>
</protein>
<evidence type="ECO:0000313" key="7">
    <source>
        <dbReference type="Proteomes" id="UP000250272"/>
    </source>
</evidence>
<feature type="transmembrane region" description="Helical" evidence="5">
    <location>
        <begin position="51"/>
        <end position="70"/>
    </location>
</feature>